<dbReference type="AlphaFoldDB" id="A0A383F427"/>
<sequence>MRRYITLLLFIGIISGQDYDYGRLRSPYISPGFQIGTNFDKQYFWGIQLSGGLIIQSFNPNEHIDFDFICPAICYGYRKYFKSKKRENYYDFQITAFTDIMDAPFPPINFGIGRIQSDDYNSLRIKVYTPILFCPVLDFEFETRKFNFSLISVAPIGNY</sequence>
<evidence type="ECO:0000313" key="1">
    <source>
        <dbReference type="EMBL" id="SVE63731.1"/>
    </source>
</evidence>
<reference evidence="1" key="1">
    <citation type="submission" date="2018-05" db="EMBL/GenBank/DDBJ databases">
        <authorList>
            <person name="Lanie J.A."/>
            <person name="Ng W.-L."/>
            <person name="Kazmierczak K.M."/>
            <person name="Andrzejewski T.M."/>
            <person name="Davidsen T.M."/>
            <person name="Wayne K.J."/>
            <person name="Tettelin H."/>
            <person name="Glass J.I."/>
            <person name="Rusch D."/>
            <person name="Podicherti R."/>
            <person name="Tsui H.-C.T."/>
            <person name="Winkler M.E."/>
        </authorList>
    </citation>
    <scope>NUCLEOTIDE SEQUENCE</scope>
</reference>
<proteinExistence type="predicted"/>
<accession>A0A383F427</accession>
<name>A0A383F427_9ZZZZ</name>
<dbReference type="EMBL" id="UINC01231269">
    <property type="protein sequence ID" value="SVE63731.1"/>
    <property type="molecule type" value="Genomic_DNA"/>
</dbReference>
<organism evidence="1">
    <name type="scientific">marine metagenome</name>
    <dbReference type="NCBI Taxonomy" id="408172"/>
    <lineage>
        <taxon>unclassified sequences</taxon>
        <taxon>metagenomes</taxon>
        <taxon>ecological metagenomes</taxon>
    </lineage>
</organism>
<protein>
    <recommendedName>
        <fullName evidence="2">Outer membrane protein beta-barrel domain-containing protein</fullName>
    </recommendedName>
</protein>
<evidence type="ECO:0008006" key="2">
    <source>
        <dbReference type="Google" id="ProtNLM"/>
    </source>
</evidence>
<gene>
    <name evidence="1" type="ORF">METZ01_LOCUS516585</name>
</gene>